<dbReference type="Pfam" id="PF01370">
    <property type="entry name" value="Epimerase"/>
    <property type="match status" value="1"/>
</dbReference>
<reference evidence="3 4" key="1">
    <citation type="submission" date="2016-04" db="EMBL/GenBank/DDBJ databases">
        <authorList>
            <person name="Chen L."/>
            <person name="Zhuang W."/>
            <person name="Wang G."/>
        </authorList>
    </citation>
    <scope>NUCLEOTIDE SEQUENCE [LARGE SCALE GENOMIC DNA]</scope>
    <source>
        <strain evidence="4">GR20</strain>
    </source>
</reference>
<organism evidence="3 4">
    <name type="scientific">Niastella koreensis</name>
    <dbReference type="NCBI Taxonomy" id="354356"/>
    <lineage>
        <taxon>Bacteria</taxon>
        <taxon>Pseudomonadati</taxon>
        <taxon>Bacteroidota</taxon>
        <taxon>Chitinophagia</taxon>
        <taxon>Chitinophagales</taxon>
        <taxon>Chitinophagaceae</taxon>
        <taxon>Niastella</taxon>
    </lineage>
</organism>
<dbReference type="PANTHER" id="PTHR43000">
    <property type="entry name" value="DTDP-D-GLUCOSE 4,6-DEHYDRATASE-RELATED"/>
    <property type="match status" value="1"/>
</dbReference>
<evidence type="ECO:0000313" key="3">
    <source>
        <dbReference type="EMBL" id="OQP55295.1"/>
    </source>
</evidence>
<gene>
    <name evidence="3" type="ORF">A4D02_03025</name>
</gene>
<proteinExistence type="inferred from homology"/>
<dbReference type="InterPro" id="IPR001509">
    <property type="entry name" value="Epimerase_deHydtase"/>
</dbReference>
<evidence type="ECO:0000259" key="2">
    <source>
        <dbReference type="Pfam" id="PF01370"/>
    </source>
</evidence>
<sequence length="297" mass="33282">MQRILLTGASGFIGKYLLKALQSPSYNNLYEVIALASEPVDGCTTVLRKNFQIHKEDFRSLGIHQIDIVIHAGAYTPKDKMGMNDLANNNNVYSTDSLLNALPGKVKQFIYLSTLDVYANADGIISEDSQVLPASLYGMSKLYCEFMIDSWCKQQSVKYQVLRIGHIYGPGEERYKKLIPVTISKVLNKERPEILNDGIEKRSFLNIHDCIQAILASLVLEDSGNVINIVSGKSYTVKEIISMILEISGKGIEPVYKTITATPRHLVFDSTKMESLLHREAVDFRLGLEEEIKGFRS</sequence>
<protein>
    <recommendedName>
        <fullName evidence="2">NAD-dependent epimerase/dehydratase domain-containing protein</fullName>
    </recommendedName>
</protein>
<evidence type="ECO:0000256" key="1">
    <source>
        <dbReference type="ARBA" id="ARBA00007637"/>
    </source>
</evidence>
<dbReference type="InterPro" id="IPR036291">
    <property type="entry name" value="NAD(P)-bd_dom_sf"/>
</dbReference>
<evidence type="ECO:0000313" key="4">
    <source>
        <dbReference type="Proteomes" id="UP000192277"/>
    </source>
</evidence>
<feature type="domain" description="NAD-dependent epimerase/dehydratase" evidence="2">
    <location>
        <begin position="4"/>
        <end position="229"/>
    </location>
</feature>
<dbReference type="SUPFAM" id="SSF51735">
    <property type="entry name" value="NAD(P)-binding Rossmann-fold domains"/>
    <property type="match status" value="1"/>
</dbReference>
<dbReference type="RefSeq" id="WP_014222890.1">
    <property type="nucleotide sequence ID" value="NZ_LWBO01000001.1"/>
</dbReference>
<name>A0ABX3P7E4_9BACT</name>
<keyword evidence="4" id="KW-1185">Reference proteome</keyword>
<dbReference type="Proteomes" id="UP000192277">
    <property type="component" value="Unassembled WGS sequence"/>
</dbReference>
<dbReference type="Gene3D" id="3.40.50.720">
    <property type="entry name" value="NAD(P)-binding Rossmann-like Domain"/>
    <property type="match status" value="1"/>
</dbReference>
<comment type="caution">
    <text evidence="3">The sequence shown here is derived from an EMBL/GenBank/DDBJ whole genome shotgun (WGS) entry which is preliminary data.</text>
</comment>
<accession>A0ABX3P7E4</accession>
<comment type="similarity">
    <text evidence="1">Belongs to the NAD(P)-dependent epimerase/dehydratase family.</text>
</comment>
<dbReference type="EMBL" id="LWBO01000001">
    <property type="protein sequence ID" value="OQP55295.1"/>
    <property type="molecule type" value="Genomic_DNA"/>
</dbReference>